<comment type="similarity">
    <text evidence="2 15">In the C-terminal section; belongs to the peptidase M41 family.</text>
</comment>
<feature type="domain" description="AAA+ ATPase" evidence="18">
    <location>
        <begin position="249"/>
        <end position="389"/>
    </location>
</feature>
<comment type="subcellular location">
    <subcellularLocation>
        <location evidence="15">Cell membrane</location>
        <topology evidence="15">Multi-pass membrane protein</topology>
        <orientation evidence="15">Cytoplasmic side</orientation>
    </subcellularLocation>
    <subcellularLocation>
        <location evidence="1">Membrane</location>
    </subcellularLocation>
</comment>
<keyword evidence="19" id="KW-0131">Cell cycle</keyword>
<evidence type="ECO:0000256" key="14">
    <source>
        <dbReference type="ARBA" id="ARBA00061570"/>
    </source>
</evidence>
<evidence type="ECO:0000256" key="5">
    <source>
        <dbReference type="ARBA" id="ARBA00022692"/>
    </source>
</evidence>
<comment type="cofactor">
    <cofactor evidence="15">
        <name>Zn(2+)</name>
        <dbReference type="ChEBI" id="CHEBI:29105"/>
    </cofactor>
    <text evidence="15">Binds 1 zinc ion per subunit.</text>
</comment>
<dbReference type="Gene3D" id="1.20.58.760">
    <property type="entry name" value="Peptidase M41"/>
    <property type="match status" value="1"/>
</dbReference>
<dbReference type="InterPro" id="IPR037219">
    <property type="entry name" value="Peptidase_M41-like"/>
</dbReference>
<feature type="binding site" evidence="15">
    <location>
        <position position="483"/>
    </location>
    <ligand>
        <name>Zn(2+)</name>
        <dbReference type="ChEBI" id="CHEBI:29105"/>
        <note>catalytic</note>
    </ligand>
</feature>
<dbReference type="InterPro" id="IPR011546">
    <property type="entry name" value="Pept_M41_FtsH_extracell"/>
</dbReference>
<dbReference type="PROSITE" id="PS00674">
    <property type="entry name" value="AAA"/>
    <property type="match status" value="1"/>
</dbReference>
<evidence type="ECO:0000256" key="1">
    <source>
        <dbReference type="ARBA" id="ARBA00004370"/>
    </source>
</evidence>
<dbReference type="Gene3D" id="3.40.50.300">
    <property type="entry name" value="P-loop containing nucleotide triphosphate hydrolases"/>
    <property type="match status" value="1"/>
</dbReference>
<evidence type="ECO:0000256" key="12">
    <source>
        <dbReference type="ARBA" id="ARBA00023049"/>
    </source>
</evidence>
<dbReference type="SUPFAM" id="SSF140990">
    <property type="entry name" value="FtsH protease domain-like"/>
    <property type="match status" value="1"/>
</dbReference>
<dbReference type="Gene3D" id="3.30.720.210">
    <property type="match status" value="1"/>
</dbReference>
<dbReference type="NCBIfam" id="TIGR01241">
    <property type="entry name" value="FtsH_fam"/>
    <property type="match status" value="1"/>
</dbReference>
<dbReference type="SMART" id="SM00382">
    <property type="entry name" value="AAA"/>
    <property type="match status" value="1"/>
</dbReference>
<sequence length="672" mass="72583">MNGLKRSGQPPLPAGKAPPGNTPATRLPTQRTLAIFALVFLVNYLVMRFLFPGEQPVTVPYTEFRQQVAAGNVTALYSRGTTIEGRFRSPVTWPTPEEVKQAGQPPRPTALDRRLLPPPKTSAYFNTELPAFFDRDLEGFLVKHNVEISAVPIQQGGLWTTLLYFGPALLIIGFYVWMYRRASQGGGMGMGGGLFGIGRSKAKRYDATDPANRVTFNDVAGIDEAESELVEIVDFLKAPDKYTRLGGSAPKGVLLIGSPGTGKTLLAKAVAGEAGVPFFSMSAAEFVEMIVGVGAARVRDLFKQAREQAPAIIFIDEIDAIGRARGGVAFGGGHSEQEQTLQQILTEMDGFSGREGIIVLAATNTPDVLDRALLRPGRFDRRVVVNLPDKTGREAILRVHVRKVPLADDVSLEQLAQATPGFSGADLKNLVNEAALLAARRNENAVSHKDLLDALEKIVLGPERPLLLTADDRERIAYHEGGHAILGLVVPGADPVHRVSIVPRGQALGVTYQRPKTDRYNYPESYLRARIIGMLGGRAAEEVVYGTKTTGAENDIEQATQLARNMVTRWGMSEAVGMVQLAPRENAFLGGRAGGGGDQPFSEQTAALVDAEVQRIIHGCHEDAKRLLREHRAALDGLVAALLRSETLSEEEILQATGLPAAPQLEGRPLQA</sequence>
<keyword evidence="8 15" id="KW-0378">Hydrolase</keyword>
<feature type="region of interest" description="Disordered" evidence="17">
    <location>
        <begin position="1"/>
        <end position="26"/>
    </location>
</feature>
<name>A0A6J4NM35_9BURK</name>
<keyword evidence="10 15" id="KW-0067">ATP-binding</keyword>
<evidence type="ECO:0000256" key="16">
    <source>
        <dbReference type="RuleBase" id="RU003651"/>
    </source>
</evidence>
<feature type="binding site" evidence="15">
    <location>
        <position position="555"/>
    </location>
    <ligand>
        <name>Zn(2+)</name>
        <dbReference type="ChEBI" id="CHEBI:29105"/>
        <note>catalytic</note>
    </ligand>
</feature>
<keyword evidence="5 15" id="KW-0812">Transmembrane</keyword>
<protein>
    <recommendedName>
        <fullName evidence="15">ATP-dependent zinc metalloprotease FtsH</fullName>
        <ecNumber evidence="15">3.4.24.-</ecNumber>
    </recommendedName>
</protein>
<evidence type="ECO:0000256" key="10">
    <source>
        <dbReference type="ARBA" id="ARBA00022840"/>
    </source>
</evidence>
<dbReference type="InterPro" id="IPR003960">
    <property type="entry name" value="ATPase_AAA_CS"/>
</dbReference>
<evidence type="ECO:0000256" key="3">
    <source>
        <dbReference type="ARBA" id="ARBA00022475"/>
    </source>
</evidence>
<dbReference type="InterPro" id="IPR041569">
    <property type="entry name" value="AAA_lid_3"/>
</dbReference>
<dbReference type="EC" id="3.4.24.-" evidence="15"/>
<keyword evidence="6 15" id="KW-0479">Metal-binding</keyword>
<dbReference type="Pfam" id="PF06480">
    <property type="entry name" value="FtsH_ext"/>
    <property type="match status" value="1"/>
</dbReference>
<evidence type="ECO:0000256" key="13">
    <source>
        <dbReference type="ARBA" id="ARBA00023136"/>
    </source>
</evidence>
<dbReference type="InterPro" id="IPR000642">
    <property type="entry name" value="Peptidase_M41"/>
</dbReference>
<proteinExistence type="inferred from homology"/>
<feature type="active site" evidence="15">
    <location>
        <position position="480"/>
    </location>
</feature>
<evidence type="ECO:0000259" key="18">
    <source>
        <dbReference type="SMART" id="SM00382"/>
    </source>
</evidence>
<comment type="function">
    <text evidence="15">Acts as a processive, ATP-dependent zinc metallopeptidase for both cytoplasmic and membrane proteins. Plays a role in the quality control of integral membrane proteins.</text>
</comment>
<dbReference type="PANTHER" id="PTHR23076">
    <property type="entry name" value="METALLOPROTEASE M41 FTSH"/>
    <property type="match status" value="1"/>
</dbReference>
<dbReference type="SUPFAM" id="SSF52540">
    <property type="entry name" value="P-loop containing nucleoside triphosphate hydrolases"/>
    <property type="match status" value="1"/>
</dbReference>
<dbReference type="InterPro" id="IPR003593">
    <property type="entry name" value="AAA+_ATPase"/>
</dbReference>
<evidence type="ECO:0000256" key="6">
    <source>
        <dbReference type="ARBA" id="ARBA00022723"/>
    </source>
</evidence>
<dbReference type="Gene3D" id="1.10.8.60">
    <property type="match status" value="1"/>
</dbReference>
<dbReference type="GO" id="GO:0005524">
    <property type="term" value="F:ATP binding"/>
    <property type="evidence" value="ECO:0007669"/>
    <property type="project" value="UniProtKB-UniRule"/>
</dbReference>
<comment type="similarity">
    <text evidence="14 15">In the central section; belongs to the AAA ATPase family.</text>
</comment>
<dbReference type="FunFam" id="1.10.8.60:FF:000001">
    <property type="entry name" value="ATP-dependent zinc metalloprotease FtsH"/>
    <property type="match status" value="1"/>
</dbReference>
<accession>A0A6J4NM35</accession>
<evidence type="ECO:0000256" key="11">
    <source>
        <dbReference type="ARBA" id="ARBA00022989"/>
    </source>
</evidence>
<dbReference type="Pfam" id="PF17862">
    <property type="entry name" value="AAA_lid_3"/>
    <property type="match status" value="1"/>
</dbReference>
<dbReference type="GO" id="GO:0008270">
    <property type="term" value="F:zinc ion binding"/>
    <property type="evidence" value="ECO:0007669"/>
    <property type="project" value="UniProtKB-UniRule"/>
</dbReference>
<dbReference type="CDD" id="cd19501">
    <property type="entry name" value="RecA-like_FtsH"/>
    <property type="match status" value="1"/>
</dbReference>
<keyword evidence="12 15" id="KW-0482">Metalloprotease</keyword>
<dbReference type="EMBL" id="CADCUX010000056">
    <property type="protein sequence ID" value="CAA9387769.1"/>
    <property type="molecule type" value="Genomic_DNA"/>
</dbReference>
<evidence type="ECO:0000256" key="15">
    <source>
        <dbReference type="HAMAP-Rule" id="MF_01458"/>
    </source>
</evidence>
<evidence type="ECO:0000256" key="4">
    <source>
        <dbReference type="ARBA" id="ARBA00022670"/>
    </source>
</evidence>
<evidence type="ECO:0000313" key="19">
    <source>
        <dbReference type="EMBL" id="CAA9387769.1"/>
    </source>
</evidence>
<dbReference type="GO" id="GO:0051301">
    <property type="term" value="P:cell division"/>
    <property type="evidence" value="ECO:0007669"/>
    <property type="project" value="UniProtKB-KW"/>
</dbReference>
<dbReference type="AlphaFoldDB" id="A0A6J4NM35"/>
<dbReference type="GO" id="GO:0004222">
    <property type="term" value="F:metalloendopeptidase activity"/>
    <property type="evidence" value="ECO:0007669"/>
    <property type="project" value="InterPro"/>
</dbReference>
<dbReference type="Pfam" id="PF00004">
    <property type="entry name" value="AAA"/>
    <property type="match status" value="1"/>
</dbReference>
<feature type="binding site" evidence="15">
    <location>
        <begin position="257"/>
        <end position="264"/>
    </location>
    <ligand>
        <name>ATP</name>
        <dbReference type="ChEBI" id="CHEBI:30616"/>
    </ligand>
</feature>
<keyword evidence="4 15" id="KW-0645">Protease</keyword>
<gene>
    <name evidence="15" type="primary">ftsH</name>
    <name evidence="19" type="ORF">AVDCRST_MAG51-238</name>
</gene>
<dbReference type="InterPro" id="IPR005936">
    <property type="entry name" value="FtsH"/>
</dbReference>
<reference evidence="19" key="1">
    <citation type="submission" date="2020-02" db="EMBL/GenBank/DDBJ databases">
        <authorList>
            <person name="Meier V. D."/>
        </authorList>
    </citation>
    <scope>NUCLEOTIDE SEQUENCE</scope>
    <source>
        <strain evidence="19">AVDCRST_MAG51</strain>
    </source>
</reference>
<dbReference type="InterPro" id="IPR003959">
    <property type="entry name" value="ATPase_AAA_core"/>
</dbReference>
<dbReference type="FunFam" id="3.40.50.300:FF:000001">
    <property type="entry name" value="ATP-dependent zinc metalloprotease FtsH"/>
    <property type="match status" value="1"/>
</dbReference>
<keyword evidence="7 15" id="KW-0547">Nucleotide-binding</keyword>
<dbReference type="GO" id="GO:0004176">
    <property type="term" value="F:ATP-dependent peptidase activity"/>
    <property type="evidence" value="ECO:0007669"/>
    <property type="project" value="InterPro"/>
</dbReference>
<dbReference type="Pfam" id="PF01434">
    <property type="entry name" value="Peptidase_M41"/>
    <property type="match status" value="1"/>
</dbReference>
<dbReference type="GO" id="GO:0016887">
    <property type="term" value="F:ATP hydrolysis activity"/>
    <property type="evidence" value="ECO:0007669"/>
    <property type="project" value="UniProtKB-UniRule"/>
</dbReference>
<dbReference type="GO" id="GO:0030163">
    <property type="term" value="P:protein catabolic process"/>
    <property type="evidence" value="ECO:0007669"/>
    <property type="project" value="UniProtKB-UniRule"/>
</dbReference>
<dbReference type="GO" id="GO:0006508">
    <property type="term" value="P:proteolysis"/>
    <property type="evidence" value="ECO:0007669"/>
    <property type="project" value="UniProtKB-KW"/>
</dbReference>
<keyword evidence="13 15" id="KW-0472">Membrane</keyword>
<evidence type="ECO:0000256" key="9">
    <source>
        <dbReference type="ARBA" id="ARBA00022833"/>
    </source>
</evidence>
<dbReference type="GO" id="GO:0005886">
    <property type="term" value="C:plasma membrane"/>
    <property type="evidence" value="ECO:0007669"/>
    <property type="project" value="UniProtKB-SubCell"/>
</dbReference>
<evidence type="ECO:0000256" key="17">
    <source>
        <dbReference type="SAM" id="MobiDB-lite"/>
    </source>
</evidence>
<dbReference type="FunFam" id="1.20.58.760:FF:000001">
    <property type="entry name" value="ATP-dependent zinc metalloprotease FtsH"/>
    <property type="match status" value="1"/>
</dbReference>
<evidence type="ECO:0000256" key="2">
    <source>
        <dbReference type="ARBA" id="ARBA00010044"/>
    </source>
</evidence>
<keyword evidence="19" id="KW-0132">Cell division</keyword>
<evidence type="ECO:0000256" key="8">
    <source>
        <dbReference type="ARBA" id="ARBA00022801"/>
    </source>
</evidence>
<dbReference type="InterPro" id="IPR027417">
    <property type="entry name" value="P-loop_NTPase"/>
</dbReference>
<keyword evidence="3 15" id="KW-1003">Cell membrane</keyword>
<feature type="transmembrane region" description="Helical" evidence="15">
    <location>
        <begin position="33"/>
        <end position="51"/>
    </location>
</feature>
<dbReference type="HAMAP" id="MF_01458">
    <property type="entry name" value="FtsH"/>
    <property type="match status" value="1"/>
</dbReference>
<keyword evidence="9 15" id="KW-0862">Zinc</keyword>
<feature type="binding site" evidence="15">
    <location>
        <position position="479"/>
    </location>
    <ligand>
        <name>Zn(2+)</name>
        <dbReference type="ChEBI" id="CHEBI:29105"/>
        <note>catalytic</note>
    </ligand>
</feature>
<feature type="transmembrane region" description="Helical" evidence="15">
    <location>
        <begin position="158"/>
        <end position="178"/>
    </location>
</feature>
<dbReference type="PANTHER" id="PTHR23076:SF97">
    <property type="entry name" value="ATP-DEPENDENT ZINC METALLOPROTEASE YME1L1"/>
    <property type="match status" value="1"/>
</dbReference>
<comment type="subunit">
    <text evidence="15">Homohexamer.</text>
</comment>
<keyword evidence="11 15" id="KW-1133">Transmembrane helix</keyword>
<organism evidence="19">
    <name type="scientific">uncultured Ramlibacter sp</name>
    <dbReference type="NCBI Taxonomy" id="260755"/>
    <lineage>
        <taxon>Bacteria</taxon>
        <taxon>Pseudomonadati</taxon>
        <taxon>Pseudomonadota</taxon>
        <taxon>Betaproteobacteria</taxon>
        <taxon>Burkholderiales</taxon>
        <taxon>Comamonadaceae</taxon>
        <taxon>Ramlibacter</taxon>
        <taxon>environmental samples</taxon>
    </lineage>
</organism>
<evidence type="ECO:0000256" key="7">
    <source>
        <dbReference type="ARBA" id="ARBA00022741"/>
    </source>
</evidence>
<comment type="similarity">
    <text evidence="16">Belongs to the AAA ATPase family.</text>
</comment>